<dbReference type="InterPro" id="IPR045865">
    <property type="entry name" value="ACT-like_dom_sf"/>
</dbReference>
<evidence type="ECO:0000259" key="8">
    <source>
        <dbReference type="Pfam" id="PF22468"/>
    </source>
</evidence>
<evidence type="ECO:0000256" key="5">
    <source>
        <dbReference type="ARBA" id="ARBA00022840"/>
    </source>
</evidence>
<feature type="region of interest" description="Disordered" evidence="6">
    <location>
        <begin position="175"/>
        <end position="221"/>
    </location>
</feature>
<dbReference type="CDD" id="cd04892">
    <property type="entry name" value="ACT_AK-like_2"/>
    <property type="match status" value="1"/>
</dbReference>
<name>A0A369K7B2_HYPMA</name>
<dbReference type="GO" id="GO:0005829">
    <property type="term" value="C:cytosol"/>
    <property type="evidence" value="ECO:0007669"/>
    <property type="project" value="TreeGrafter"/>
</dbReference>
<dbReference type="InterPro" id="IPR036393">
    <property type="entry name" value="AceGlu_kinase-like_sf"/>
</dbReference>
<evidence type="ECO:0000256" key="2">
    <source>
        <dbReference type="ARBA" id="ARBA00013059"/>
    </source>
</evidence>
<dbReference type="Pfam" id="PF22468">
    <property type="entry name" value="ACT_9"/>
    <property type="match status" value="1"/>
</dbReference>
<dbReference type="SUPFAM" id="SSF55021">
    <property type="entry name" value="ACT-like"/>
    <property type="match status" value="1"/>
</dbReference>
<dbReference type="Pfam" id="PF00696">
    <property type="entry name" value="AA_kinase"/>
    <property type="match status" value="1"/>
</dbReference>
<dbReference type="Gene3D" id="3.30.2130.10">
    <property type="entry name" value="VC0802-like"/>
    <property type="match status" value="1"/>
</dbReference>
<accession>A0A369K7B2</accession>
<dbReference type="SUPFAM" id="SSF53633">
    <property type="entry name" value="Carbamate kinase-like"/>
    <property type="match status" value="1"/>
</dbReference>
<proteinExistence type="inferred from homology"/>
<protein>
    <recommendedName>
        <fullName evidence="2">aspartate kinase</fullName>
        <ecNumber evidence="2">2.7.2.4</ecNumber>
    </recommendedName>
</protein>
<dbReference type="GO" id="GO:0009090">
    <property type="term" value="P:homoserine biosynthetic process"/>
    <property type="evidence" value="ECO:0007669"/>
    <property type="project" value="TreeGrafter"/>
</dbReference>
<evidence type="ECO:0000256" key="3">
    <source>
        <dbReference type="ARBA" id="ARBA00022741"/>
    </source>
</evidence>
<feature type="compositionally biased region" description="Low complexity" evidence="6">
    <location>
        <begin position="21"/>
        <end position="35"/>
    </location>
</feature>
<keyword evidence="3" id="KW-0547">Nucleotide-binding</keyword>
<dbReference type="GO" id="GO:0005524">
    <property type="term" value="F:ATP binding"/>
    <property type="evidence" value="ECO:0007669"/>
    <property type="project" value="UniProtKB-KW"/>
</dbReference>
<gene>
    <name evidence="9" type="ORF">Hypma_003154</name>
</gene>
<evidence type="ECO:0000256" key="6">
    <source>
        <dbReference type="SAM" id="MobiDB-lite"/>
    </source>
</evidence>
<evidence type="ECO:0000256" key="4">
    <source>
        <dbReference type="ARBA" id="ARBA00022777"/>
    </source>
</evidence>
<dbReference type="GO" id="GO:0004072">
    <property type="term" value="F:aspartate kinase activity"/>
    <property type="evidence" value="ECO:0007669"/>
    <property type="project" value="UniProtKB-EC"/>
</dbReference>
<dbReference type="PANTHER" id="PTHR21499">
    <property type="entry name" value="ASPARTATE KINASE"/>
    <property type="match status" value="1"/>
</dbReference>
<dbReference type="InParanoid" id="A0A369K7B2"/>
<dbReference type="InterPro" id="IPR001048">
    <property type="entry name" value="Asp/Glu/Uridylate_kinase"/>
</dbReference>
<dbReference type="EC" id="2.7.2.4" evidence="2"/>
<feature type="domain" description="Aspartokinase ACT" evidence="8">
    <location>
        <begin position="653"/>
        <end position="700"/>
    </location>
</feature>
<dbReference type="PANTHER" id="PTHR21499:SF59">
    <property type="entry name" value="ASPARTOKINASE"/>
    <property type="match status" value="1"/>
</dbReference>
<evidence type="ECO:0000313" key="9">
    <source>
        <dbReference type="EMBL" id="RDB27723.1"/>
    </source>
</evidence>
<dbReference type="PROSITE" id="PS00324">
    <property type="entry name" value="ASPARTOKINASE"/>
    <property type="match status" value="1"/>
</dbReference>
<feature type="domain" description="Aspartate/glutamate/uridylate kinase" evidence="7">
    <location>
        <begin position="112"/>
        <end position="451"/>
    </location>
</feature>
<dbReference type="InterPro" id="IPR054352">
    <property type="entry name" value="ACT_Aspartokinase"/>
</dbReference>
<evidence type="ECO:0000259" key="7">
    <source>
        <dbReference type="Pfam" id="PF00696"/>
    </source>
</evidence>
<reference evidence="9" key="1">
    <citation type="submission" date="2018-04" db="EMBL/GenBank/DDBJ databases">
        <title>Whole genome sequencing of Hypsizygus marmoreus.</title>
        <authorList>
            <person name="Choi I.-G."/>
            <person name="Min B."/>
            <person name="Kim J.-G."/>
            <person name="Kim S."/>
            <person name="Oh Y.-L."/>
            <person name="Kong W.-S."/>
            <person name="Park H."/>
            <person name="Jeong J."/>
            <person name="Song E.-S."/>
        </authorList>
    </citation>
    <scope>NUCLEOTIDE SEQUENCE [LARGE SCALE GENOMIC DNA]</scope>
    <source>
        <strain evidence="9">51987-8</strain>
    </source>
</reference>
<dbReference type="Gene3D" id="3.40.1160.10">
    <property type="entry name" value="Acetylglutamate kinase-like"/>
    <property type="match status" value="1"/>
</dbReference>
<comment type="caution">
    <text evidence="9">The sequence shown here is derived from an EMBL/GenBank/DDBJ whole genome shotgun (WGS) entry which is preliminary data.</text>
</comment>
<comment type="similarity">
    <text evidence="1">Belongs to the aspartokinase family.</text>
</comment>
<keyword evidence="5" id="KW-0067">ATP-binding</keyword>
<dbReference type="AlphaFoldDB" id="A0A369K7B2"/>
<evidence type="ECO:0000313" key="10">
    <source>
        <dbReference type="Proteomes" id="UP000076154"/>
    </source>
</evidence>
<dbReference type="InterPro" id="IPR018042">
    <property type="entry name" value="Aspartate_kinase_CS"/>
</dbReference>
<dbReference type="EMBL" id="LUEZ02000014">
    <property type="protein sequence ID" value="RDB27723.1"/>
    <property type="molecule type" value="Genomic_DNA"/>
</dbReference>
<feature type="region of interest" description="Disordered" evidence="6">
    <location>
        <begin position="16"/>
        <end position="42"/>
    </location>
</feature>
<keyword evidence="10" id="KW-1185">Reference proteome</keyword>
<sequence length="705" mass="75906">MDTHSRPIQPRTVRTIATLTPSPSRSRSSSASPAPGYRRYRPDIISTFPAPQVLSPPLTTISPLATPFERDGLSLTQFGAGVEVAPMLERGRVRERDSGREEEVEVETKSHVVMKFGGTSVAKHLSVIVDTITPMLHIPNKRTPILVCSAQSYTVKTEGTTQRLLAAIDIALSSPTSNRPLEPQSDSHSSSISKSTKKPAAKDTAEVPMTPPPTPPQCASPTTAALHMALPLVYEENANPQPSACTIIREILDRHLAGAKSIVLRGFDADSEQKIFAQLEKDLRRDCAKVVKILEAVEIIGEISPRTRDSVVSVGELMACRTVVAALHSRNIPARLANLTDLPIPSSDSKAPLNEAFFANLVTTIRNRIFSLSSVPTGDTAPILVATGFFGPIPGSLLDQIGRGYTDVCAALCARAVRADELQIWKEVDGVFSADPRKILTARLLPEISRHVSKHPSFPSHVPRFSPPYPHSTYVLTQETFEQQAKLLTSYGSEVVHHLAIDQIAYLDIPMVVKNVVNPSSSGTRIVSSSSQTPYDSGVSNVQFPTPPAFAVTLLHDLEMVHVHFADASSSGQHPLSHVMDIIKEQPRTVVGLDLVSSAQGDICFMIQGAKGHSRGGDSGLFDALERVAVVTTSMGMSYLQIVFMLPYRSLTIACKALEALADAGVDVKMISQGPMESGVGCVISESEAAKAASVVHDALLSLTW</sequence>
<organism evidence="9 10">
    <name type="scientific">Hypsizygus marmoreus</name>
    <name type="common">White beech mushroom</name>
    <name type="synonym">Agaricus marmoreus</name>
    <dbReference type="NCBI Taxonomy" id="39966"/>
    <lineage>
        <taxon>Eukaryota</taxon>
        <taxon>Fungi</taxon>
        <taxon>Dikarya</taxon>
        <taxon>Basidiomycota</taxon>
        <taxon>Agaricomycotina</taxon>
        <taxon>Agaricomycetes</taxon>
        <taxon>Agaricomycetidae</taxon>
        <taxon>Agaricales</taxon>
        <taxon>Tricholomatineae</taxon>
        <taxon>Lyophyllaceae</taxon>
        <taxon>Hypsizygus</taxon>
    </lineage>
</organism>
<keyword evidence="4" id="KW-0418">Kinase</keyword>
<dbReference type="STRING" id="39966.A0A369K7B2"/>
<dbReference type="GO" id="GO:0009089">
    <property type="term" value="P:lysine biosynthetic process via diaminopimelate"/>
    <property type="evidence" value="ECO:0007669"/>
    <property type="project" value="TreeGrafter"/>
</dbReference>
<feature type="compositionally biased region" description="Pro residues" evidence="6">
    <location>
        <begin position="209"/>
        <end position="218"/>
    </location>
</feature>
<evidence type="ECO:0000256" key="1">
    <source>
        <dbReference type="ARBA" id="ARBA00010122"/>
    </source>
</evidence>
<dbReference type="Proteomes" id="UP000076154">
    <property type="component" value="Unassembled WGS sequence"/>
</dbReference>
<dbReference type="OrthoDB" id="4323675at2759"/>
<keyword evidence="4" id="KW-0808">Transferase</keyword>